<evidence type="ECO:0000256" key="1">
    <source>
        <dbReference type="SAM" id="MobiDB-lite"/>
    </source>
</evidence>
<accession>A0A6P3ZD83</accession>
<dbReference type="SUPFAM" id="SSF46689">
    <property type="entry name" value="Homeodomain-like"/>
    <property type="match status" value="1"/>
</dbReference>
<keyword evidence="3" id="KW-1185">Reference proteome</keyword>
<dbReference type="InterPro" id="IPR009057">
    <property type="entry name" value="Homeodomain-like_sf"/>
</dbReference>
<evidence type="ECO:0000313" key="3">
    <source>
        <dbReference type="Proteomes" id="UP001652623"/>
    </source>
</evidence>
<feature type="domain" description="Myb-like" evidence="2">
    <location>
        <begin position="699"/>
        <end position="749"/>
    </location>
</feature>
<dbReference type="GeneID" id="107412370"/>
<gene>
    <name evidence="4" type="primary">LOC107412370</name>
</gene>
<dbReference type="PROSITE" id="PS50090">
    <property type="entry name" value="MYB_LIKE"/>
    <property type="match status" value="1"/>
</dbReference>
<dbReference type="CDD" id="cd11660">
    <property type="entry name" value="SANT_TRF"/>
    <property type="match status" value="1"/>
</dbReference>
<dbReference type="KEGG" id="zju:107412370"/>
<dbReference type="InterPro" id="IPR001005">
    <property type="entry name" value="SANT/Myb"/>
</dbReference>
<organism evidence="3 4">
    <name type="scientific">Ziziphus jujuba</name>
    <name type="common">Chinese jujube</name>
    <name type="synonym">Ziziphus sativa</name>
    <dbReference type="NCBI Taxonomy" id="326968"/>
    <lineage>
        <taxon>Eukaryota</taxon>
        <taxon>Viridiplantae</taxon>
        <taxon>Streptophyta</taxon>
        <taxon>Embryophyta</taxon>
        <taxon>Tracheophyta</taxon>
        <taxon>Spermatophyta</taxon>
        <taxon>Magnoliopsida</taxon>
        <taxon>eudicotyledons</taxon>
        <taxon>Gunneridae</taxon>
        <taxon>Pentapetalae</taxon>
        <taxon>rosids</taxon>
        <taxon>fabids</taxon>
        <taxon>Rosales</taxon>
        <taxon>Rhamnaceae</taxon>
        <taxon>Paliureae</taxon>
        <taxon>Ziziphus</taxon>
    </lineage>
</organism>
<protein>
    <submittedName>
        <fullName evidence="4">Uncharacterized protein LOC107412370 isoform X1</fullName>
    </submittedName>
</protein>
<dbReference type="RefSeq" id="XP_015875622.3">
    <property type="nucleotide sequence ID" value="XM_016020136.4"/>
</dbReference>
<feature type="region of interest" description="Disordered" evidence="1">
    <location>
        <begin position="485"/>
        <end position="508"/>
    </location>
</feature>
<dbReference type="Gene3D" id="1.10.10.60">
    <property type="entry name" value="Homeodomain-like"/>
    <property type="match status" value="1"/>
</dbReference>
<evidence type="ECO:0000259" key="2">
    <source>
        <dbReference type="PROSITE" id="PS50090"/>
    </source>
</evidence>
<proteinExistence type="predicted"/>
<evidence type="ECO:0000313" key="4">
    <source>
        <dbReference type="RefSeq" id="XP_015875622.3"/>
    </source>
</evidence>
<name>A0A6P3ZD83_ZIZJJ</name>
<reference evidence="4" key="1">
    <citation type="submission" date="2025-08" db="UniProtKB">
        <authorList>
            <consortium name="RefSeq"/>
        </authorList>
    </citation>
    <scope>IDENTIFICATION</scope>
    <source>
        <tissue evidence="4">Seedling</tissue>
    </source>
</reference>
<dbReference type="Proteomes" id="UP001652623">
    <property type="component" value="Chromosome 10"/>
</dbReference>
<sequence length="1000" mass="110877">MFGNKVFITYKRKRLAGNGISQGDGCYKSLSMDSNEASLTNPHLREELIDMHMADNQKENSTHISRGRRLCCRRIKQQDPSASQSIRKSSRLKAKLHKEGSDIRQMTINSHKFLMSSSLGDISEREKDGLSSTDNLLENKSILIIPNANVDSSGNDDCSIGKLVSSSAGIATNMTTDNVGLKSSSFEQRSILECDDISSRSKTSSLEKTELLVEDKFKILCSDSVRETKLTFPLVTSLHSDSAEEIKLKCPLITFSRRCRKRKVMDVADSQRKLLLGNNSLDTQQSISPCGKTSSCAAMHKSCSVDHATDLNPVEKVQDTSLMFHQVKNEKTDGESIADAGPVREPKIVIIEGEQPCDGNTVSDDVLHVAEQVLDPSASVVADVQEDLPMDSLEISLNSATAIKGSSAEYAIAGEQPEKSHACVGQESHHACVGQESQAISSDGVKATIEGSVPFVDLSVASTVDSRGTQACKVDLDLNSQNLSVQAGSETPWDSMEPISRSHSTCSHELSHPEILDVRNERKGKSISTHPSQLERDASAFVEEASVNGNDKEKASLSMDFMSEKKCLQLFSDEMTNDSLQFVMKQPEVTAFTVLEERKTHQLGNENDKLKQGSPPHLDLSLPTKPKLTRFASNDCPTRFPLNSFCQTRECFHDAVPQASSSQLSSFTRQKLMLDSILNRGRVLNERESFQDRFKPYINAWTEEELDFLWIGVRRHGRDNWDAMLRDPKLHFSSWRVPRDLAERWEEEQSRLLKGTFALQYYSKAQGMSLDLDRSSLGLKSGSWRENMMDETQLSLGDVYAHRGGKISRRSRKKSSYGWNSGAEYLQGPIGYPCRNPSIDNQVGKYEREPFNYLSSKIAPQNNPLATDGPATVMAAKGNLPHWLREAVFTSAWQAGPNLQSAVSSIPHSQTLYPGYPYLDPFDLHHGPRNEMHHAFGGLSAEDTHPSGRAYRYNNSLRMRHGKAELQKASSTAGKLDDVIVINSDASSEETISDDHSGRP</sequence>
<dbReference type="InParanoid" id="A0A6P3ZD83"/>
<dbReference type="AlphaFoldDB" id="A0A6P3ZD83"/>